<dbReference type="STRING" id="1802579.A2310_02535"/>
<evidence type="ECO:0000313" key="2">
    <source>
        <dbReference type="Proteomes" id="UP000178417"/>
    </source>
</evidence>
<protein>
    <submittedName>
        <fullName evidence="1">Uncharacterized protein</fullName>
    </submittedName>
</protein>
<reference evidence="1 2" key="1">
    <citation type="journal article" date="2016" name="Nat. Commun.">
        <title>Thousands of microbial genomes shed light on interconnected biogeochemical processes in an aquifer system.</title>
        <authorList>
            <person name="Anantharaman K."/>
            <person name="Brown C.T."/>
            <person name="Hug L.A."/>
            <person name="Sharon I."/>
            <person name="Castelle C.J."/>
            <person name="Probst A.J."/>
            <person name="Thomas B.C."/>
            <person name="Singh A."/>
            <person name="Wilkins M.J."/>
            <person name="Karaoz U."/>
            <person name="Brodie E.L."/>
            <person name="Williams K.H."/>
            <person name="Hubbard S.S."/>
            <person name="Banfield J.F."/>
        </authorList>
    </citation>
    <scope>NUCLEOTIDE SEQUENCE [LARGE SCALE GENOMIC DNA]</scope>
</reference>
<comment type="caution">
    <text evidence="1">The sequence shown here is derived from an EMBL/GenBank/DDBJ whole genome shotgun (WGS) entry which is preliminary data.</text>
</comment>
<organism evidence="1 2">
    <name type="scientific">candidate division WOR-1 bacterium RIFOXYB2_FULL_37_13</name>
    <dbReference type="NCBI Taxonomy" id="1802579"/>
    <lineage>
        <taxon>Bacteria</taxon>
        <taxon>Bacillati</taxon>
        <taxon>Saganbacteria</taxon>
    </lineage>
</organism>
<sequence>MNNVSSLPALYHQTFDSIHISNEGNYGMCKAGSAACASDDGNMQFIGLARFQNIGIVHHESAHELTFYYGKKGSDFENKWMAAAGDSYGKYVNPQTPGYLNNGWKDVKTPKEKVVGFFKDRDLWKSFFRDPFLEELVFIP</sequence>
<dbReference type="EMBL" id="MEUB01000068">
    <property type="protein sequence ID" value="OGC18749.1"/>
    <property type="molecule type" value="Genomic_DNA"/>
</dbReference>
<accession>A0A1F4SEB3</accession>
<dbReference type="Proteomes" id="UP000178417">
    <property type="component" value="Unassembled WGS sequence"/>
</dbReference>
<dbReference type="AlphaFoldDB" id="A0A1F4SEB3"/>
<proteinExistence type="predicted"/>
<gene>
    <name evidence="1" type="ORF">A2310_02535</name>
</gene>
<name>A0A1F4SEB3_UNCSA</name>
<evidence type="ECO:0000313" key="1">
    <source>
        <dbReference type="EMBL" id="OGC18749.1"/>
    </source>
</evidence>